<keyword evidence="4 6" id="KW-0333">Golgi apparatus</keyword>
<keyword evidence="3 6" id="KW-0931">ER-Golgi transport</keyword>
<sequence>MTIYSFWVFDRHCNCIYNREWTQVVNPSSSTSASASSNTPTASLTGSINSKDNEDTAKLLFGTIFSLRNISNKLSPSSTTMTSANSLKSFATTNYRAHYYETASGLKFVAMSDLNVKDLQKELRFVYERIYVDCVVRNPLCPVDFKHQGKKITNGSFIHGIDRFFGTL</sequence>
<dbReference type="CDD" id="cd14855">
    <property type="entry name" value="TRAPPC1_MUM2"/>
    <property type="match status" value="1"/>
</dbReference>
<dbReference type="Gene3D" id="3.30.450.70">
    <property type="match status" value="1"/>
</dbReference>
<evidence type="ECO:0000313" key="8">
    <source>
        <dbReference type="EMBL" id="KAH3687109.1"/>
    </source>
</evidence>
<evidence type="ECO:0000256" key="5">
    <source>
        <dbReference type="ARBA" id="ARBA00038167"/>
    </source>
</evidence>
<name>A0A9P8TQC3_WICPI</name>
<organism evidence="8 9">
    <name type="scientific">Wickerhamomyces pijperi</name>
    <name type="common">Yeast</name>
    <name type="synonym">Pichia pijperi</name>
    <dbReference type="NCBI Taxonomy" id="599730"/>
    <lineage>
        <taxon>Eukaryota</taxon>
        <taxon>Fungi</taxon>
        <taxon>Dikarya</taxon>
        <taxon>Ascomycota</taxon>
        <taxon>Saccharomycotina</taxon>
        <taxon>Saccharomycetes</taxon>
        <taxon>Phaffomycetales</taxon>
        <taxon>Wickerhamomycetaceae</taxon>
        <taxon>Wickerhamomyces</taxon>
    </lineage>
</organism>
<evidence type="ECO:0000256" key="3">
    <source>
        <dbReference type="ARBA" id="ARBA00022892"/>
    </source>
</evidence>
<reference evidence="8" key="1">
    <citation type="journal article" date="2021" name="Open Biol.">
        <title>Shared evolutionary footprints suggest mitochondrial oxidative damage underlies multiple complex I losses in fungi.</title>
        <authorList>
            <person name="Schikora-Tamarit M.A."/>
            <person name="Marcet-Houben M."/>
            <person name="Nosek J."/>
            <person name="Gabaldon T."/>
        </authorList>
    </citation>
    <scope>NUCLEOTIDE SEQUENCE</scope>
    <source>
        <strain evidence="8">CBS2887</strain>
    </source>
</reference>
<dbReference type="SMART" id="SM01399">
    <property type="entry name" value="Sybindin"/>
    <property type="match status" value="1"/>
</dbReference>
<keyword evidence="9" id="KW-1185">Reference proteome</keyword>
<dbReference type="InterPro" id="IPR007233">
    <property type="entry name" value="TRAPPC"/>
</dbReference>
<dbReference type="GO" id="GO:0005783">
    <property type="term" value="C:endoplasmic reticulum"/>
    <property type="evidence" value="ECO:0007669"/>
    <property type="project" value="UniProtKB-SubCell"/>
</dbReference>
<dbReference type="EMBL" id="JAEUBG010000982">
    <property type="protein sequence ID" value="KAH3687109.1"/>
    <property type="molecule type" value="Genomic_DNA"/>
</dbReference>
<dbReference type="GO" id="GO:0006888">
    <property type="term" value="P:endoplasmic reticulum to Golgi vesicle-mediated transport"/>
    <property type="evidence" value="ECO:0007669"/>
    <property type="project" value="UniProtKB-UniRule"/>
</dbReference>
<accession>A0A9P8TQC3</accession>
<dbReference type="PANTHER" id="PTHR23249:SF16">
    <property type="entry name" value="TRAFFICKING PROTEIN PARTICLE COMPLEX SUBUNIT 1"/>
    <property type="match status" value="1"/>
</dbReference>
<comment type="caution">
    <text evidence="8">The sequence shown here is derived from an EMBL/GenBank/DDBJ whole genome shotgun (WGS) entry which is preliminary data.</text>
</comment>
<comment type="subunit">
    <text evidence="6">Part of the multisubunit transport protein particle (TRAPP) complex.</text>
</comment>
<dbReference type="Pfam" id="PF04099">
    <property type="entry name" value="Sybindin"/>
    <property type="match status" value="1"/>
</dbReference>
<feature type="region of interest" description="Disordered" evidence="7">
    <location>
        <begin position="28"/>
        <end position="49"/>
    </location>
</feature>
<proteinExistence type="inferred from homology"/>
<evidence type="ECO:0000256" key="1">
    <source>
        <dbReference type="ARBA" id="ARBA00022448"/>
    </source>
</evidence>
<evidence type="ECO:0000256" key="2">
    <source>
        <dbReference type="ARBA" id="ARBA00022824"/>
    </source>
</evidence>
<dbReference type="PANTHER" id="PTHR23249">
    <property type="entry name" value="TRAFFICKING PROTEIN PARTICLE COMPLEX SUBUNIT"/>
    <property type="match status" value="1"/>
</dbReference>
<dbReference type="SUPFAM" id="SSF64356">
    <property type="entry name" value="SNARE-like"/>
    <property type="match status" value="1"/>
</dbReference>
<comment type="subcellular location">
    <subcellularLocation>
        <location evidence="6">Endoplasmic reticulum</location>
    </subcellularLocation>
    <subcellularLocation>
        <location evidence="6">Golgi apparatus</location>
        <location evidence="6">cis-Golgi network</location>
    </subcellularLocation>
</comment>
<reference evidence="8" key="2">
    <citation type="submission" date="2021-01" db="EMBL/GenBank/DDBJ databases">
        <authorList>
            <person name="Schikora-Tamarit M.A."/>
        </authorList>
    </citation>
    <scope>NUCLEOTIDE SEQUENCE</scope>
    <source>
        <strain evidence="8">CBS2887</strain>
    </source>
</reference>
<feature type="compositionally biased region" description="Low complexity" evidence="7">
    <location>
        <begin position="28"/>
        <end position="43"/>
    </location>
</feature>
<comment type="similarity">
    <text evidence="5">Belongs to the TRAPP small subunits family. BET5 subfamily.</text>
</comment>
<dbReference type="GO" id="GO:0005794">
    <property type="term" value="C:Golgi apparatus"/>
    <property type="evidence" value="ECO:0007669"/>
    <property type="project" value="UniProtKB-SubCell"/>
</dbReference>
<dbReference type="OrthoDB" id="3364529at2759"/>
<evidence type="ECO:0000313" key="9">
    <source>
        <dbReference type="Proteomes" id="UP000774326"/>
    </source>
</evidence>
<evidence type="ECO:0000256" key="6">
    <source>
        <dbReference type="RuleBase" id="RU366065"/>
    </source>
</evidence>
<dbReference type="AlphaFoldDB" id="A0A9P8TQC3"/>
<dbReference type="Proteomes" id="UP000774326">
    <property type="component" value="Unassembled WGS sequence"/>
</dbReference>
<evidence type="ECO:0000256" key="7">
    <source>
        <dbReference type="SAM" id="MobiDB-lite"/>
    </source>
</evidence>
<protein>
    <recommendedName>
        <fullName evidence="6">Trafficking protein particle complex subunit</fullName>
    </recommendedName>
</protein>
<dbReference type="GO" id="GO:0030008">
    <property type="term" value="C:TRAPP complex"/>
    <property type="evidence" value="ECO:0007669"/>
    <property type="project" value="UniProtKB-UniRule"/>
</dbReference>
<keyword evidence="2 6" id="KW-0256">Endoplasmic reticulum</keyword>
<dbReference type="InterPro" id="IPR011012">
    <property type="entry name" value="Longin-like_dom_sf"/>
</dbReference>
<gene>
    <name evidence="8" type="ORF">WICPIJ_001911</name>
</gene>
<keyword evidence="1 6" id="KW-0813">Transport</keyword>
<evidence type="ECO:0000256" key="4">
    <source>
        <dbReference type="ARBA" id="ARBA00023034"/>
    </source>
</evidence>